<dbReference type="AlphaFoldDB" id="A0A9K3PPT3"/>
<evidence type="ECO:0000313" key="3">
    <source>
        <dbReference type="EMBL" id="KAG7355570.1"/>
    </source>
</evidence>
<protein>
    <submittedName>
        <fullName evidence="3">Uncharacterized protein</fullName>
    </submittedName>
</protein>
<comment type="caution">
    <text evidence="3">The sequence shown here is derived from an EMBL/GenBank/DDBJ whole genome shotgun (WGS) entry which is preliminary data.</text>
</comment>
<accession>A0A9K3PPT3</accession>
<feature type="compositionally biased region" description="Basic residues" evidence="1">
    <location>
        <begin position="291"/>
        <end position="305"/>
    </location>
</feature>
<gene>
    <name evidence="3" type="ORF">IV203_000256</name>
</gene>
<evidence type="ECO:0000256" key="1">
    <source>
        <dbReference type="SAM" id="MobiDB-lite"/>
    </source>
</evidence>
<keyword evidence="2" id="KW-0812">Transmembrane</keyword>
<feature type="transmembrane region" description="Helical" evidence="2">
    <location>
        <begin position="43"/>
        <end position="65"/>
    </location>
</feature>
<name>A0A9K3PPT3_9STRA</name>
<evidence type="ECO:0000256" key="2">
    <source>
        <dbReference type="SAM" id="Phobius"/>
    </source>
</evidence>
<feature type="transmembrane region" description="Helical" evidence="2">
    <location>
        <begin position="138"/>
        <end position="160"/>
    </location>
</feature>
<proteinExistence type="predicted"/>
<dbReference type="OrthoDB" id="195817at2759"/>
<keyword evidence="2" id="KW-1133">Transmembrane helix</keyword>
<sequence>MDAFVALLTGTSALNVELRTFGMAFQGAMTVRNGRNKDKSMDWFYAFCCTLLTAFAGGIFGFLWMGKPTSLITGGDVTLTLTAIAFVLATYTPFDIGFKLGNNIVVTIVTTFFAQLFRALGMIAFINTATAEVPPSKYYPTPILGPVLYGVLLGNMGAFFSKGFDGHLQQGVPFPIQNGVIIGVLYQLYANDKVGSMGTSLRSVVQSTGIQGDMDDKTFATFCASLFVVVSGILMLPQFLGPAWNPFVAATTPVRYAKSIIAPTAKQVGGKPSSEVGDTDTETDDEPTTPVRRKRSKKNSKKKTN</sequence>
<dbReference type="EMBL" id="JAGRRH010000015">
    <property type="protein sequence ID" value="KAG7355570.1"/>
    <property type="molecule type" value="Genomic_DNA"/>
</dbReference>
<feature type="compositionally biased region" description="Acidic residues" evidence="1">
    <location>
        <begin position="277"/>
        <end position="287"/>
    </location>
</feature>
<evidence type="ECO:0000313" key="4">
    <source>
        <dbReference type="Proteomes" id="UP000693970"/>
    </source>
</evidence>
<feature type="transmembrane region" description="Helical" evidence="2">
    <location>
        <begin position="104"/>
        <end position="126"/>
    </location>
</feature>
<dbReference type="Proteomes" id="UP000693970">
    <property type="component" value="Unassembled WGS sequence"/>
</dbReference>
<feature type="region of interest" description="Disordered" evidence="1">
    <location>
        <begin position="266"/>
        <end position="305"/>
    </location>
</feature>
<keyword evidence="4" id="KW-1185">Reference proteome</keyword>
<reference evidence="3" key="1">
    <citation type="journal article" date="2021" name="Sci. Rep.">
        <title>Diploid genomic architecture of Nitzschia inconspicua, an elite biomass production diatom.</title>
        <authorList>
            <person name="Oliver A."/>
            <person name="Podell S."/>
            <person name="Pinowska A."/>
            <person name="Traller J.C."/>
            <person name="Smith S.R."/>
            <person name="McClure R."/>
            <person name="Beliaev A."/>
            <person name="Bohutskyi P."/>
            <person name="Hill E.A."/>
            <person name="Rabines A."/>
            <person name="Zheng H."/>
            <person name="Allen L.Z."/>
            <person name="Kuo A."/>
            <person name="Grigoriev I.V."/>
            <person name="Allen A.E."/>
            <person name="Hazlebeck D."/>
            <person name="Allen E.E."/>
        </authorList>
    </citation>
    <scope>NUCLEOTIDE SEQUENCE</scope>
    <source>
        <strain evidence="3">Hildebrandi</strain>
    </source>
</reference>
<feature type="transmembrane region" description="Helical" evidence="2">
    <location>
        <begin position="219"/>
        <end position="236"/>
    </location>
</feature>
<organism evidence="3 4">
    <name type="scientific">Nitzschia inconspicua</name>
    <dbReference type="NCBI Taxonomy" id="303405"/>
    <lineage>
        <taxon>Eukaryota</taxon>
        <taxon>Sar</taxon>
        <taxon>Stramenopiles</taxon>
        <taxon>Ochrophyta</taxon>
        <taxon>Bacillariophyta</taxon>
        <taxon>Bacillariophyceae</taxon>
        <taxon>Bacillariophycidae</taxon>
        <taxon>Bacillariales</taxon>
        <taxon>Bacillariaceae</taxon>
        <taxon>Nitzschia</taxon>
    </lineage>
</organism>
<keyword evidence="2" id="KW-0472">Membrane</keyword>
<reference evidence="3" key="2">
    <citation type="submission" date="2021-04" db="EMBL/GenBank/DDBJ databases">
        <authorList>
            <person name="Podell S."/>
        </authorList>
    </citation>
    <scope>NUCLEOTIDE SEQUENCE</scope>
    <source>
        <strain evidence="3">Hildebrandi</strain>
    </source>
</reference>
<feature type="transmembrane region" description="Helical" evidence="2">
    <location>
        <begin position="71"/>
        <end position="92"/>
    </location>
</feature>